<dbReference type="AlphaFoldDB" id="A0A246HNZ7"/>
<accession>A0A246HNZ7</accession>
<sequence>MNHLARSTDISTSHEAGSYVAASGIQRDQQSKAAAAVKQHPGLTSMKLADVTGLDRYMLARRLPELLKTKQVWRGPAMPCPVSGRSACTWWPVAPGENLALVI</sequence>
<name>A0A246HNZ7_STEMA</name>
<dbReference type="OrthoDB" id="6049188at2"/>
<dbReference type="Proteomes" id="UP000198157">
    <property type="component" value="Unassembled WGS sequence"/>
</dbReference>
<protein>
    <submittedName>
        <fullName evidence="1">Winged helix-turn-helix domain-containing protein</fullName>
    </submittedName>
</protein>
<organism evidence="1 2">
    <name type="scientific">Stenotrophomonas maltophilia</name>
    <name type="common">Pseudomonas maltophilia</name>
    <name type="synonym">Xanthomonas maltophilia</name>
    <dbReference type="NCBI Taxonomy" id="40324"/>
    <lineage>
        <taxon>Bacteria</taxon>
        <taxon>Pseudomonadati</taxon>
        <taxon>Pseudomonadota</taxon>
        <taxon>Gammaproteobacteria</taxon>
        <taxon>Lysobacterales</taxon>
        <taxon>Lysobacteraceae</taxon>
        <taxon>Stenotrophomonas</taxon>
        <taxon>Stenotrophomonas maltophilia group</taxon>
    </lineage>
</organism>
<gene>
    <name evidence="1" type="ORF">CEE60_05805</name>
</gene>
<evidence type="ECO:0000313" key="1">
    <source>
        <dbReference type="EMBL" id="OWQ55066.1"/>
    </source>
</evidence>
<comment type="caution">
    <text evidence="1">The sequence shown here is derived from an EMBL/GenBank/DDBJ whole genome shotgun (WGS) entry which is preliminary data.</text>
</comment>
<dbReference type="EMBL" id="NIVS01000013">
    <property type="protein sequence ID" value="OWQ55066.1"/>
    <property type="molecule type" value="Genomic_DNA"/>
</dbReference>
<evidence type="ECO:0000313" key="2">
    <source>
        <dbReference type="Proteomes" id="UP000198157"/>
    </source>
</evidence>
<proteinExistence type="predicted"/>
<reference evidence="1 2" key="1">
    <citation type="submission" date="2017-06" db="EMBL/GenBank/DDBJ databases">
        <authorList>
            <person name="Kim H.J."/>
            <person name="Triplett B.A."/>
        </authorList>
    </citation>
    <scope>NUCLEOTIDE SEQUENCE [LARGE SCALE GENOMIC DNA]</scope>
    <source>
        <strain evidence="1 2">13146</strain>
    </source>
</reference>